<keyword evidence="2 3" id="KW-0378">Hydrolase</keyword>
<dbReference type="Pfam" id="PF13279">
    <property type="entry name" value="4HBT_2"/>
    <property type="match status" value="1"/>
</dbReference>
<dbReference type="GO" id="GO:0047617">
    <property type="term" value="F:fatty acyl-CoA hydrolase activity"/>
    <property type="evidence" value="ECO:0007669"/>
    <property type="project" value="TreeGrafter"/>
</dbReference>
<evidence type="ECO:0000313" key="3">
    <source>
        <dbReference type="EMBL" id="MBB5221243.1"/>
    </source>
</evidence>
<protein>
    <submittedName>
        <fullName evidence="3">Acyl-CoA thioester hydrolase</fullName>
        <ecNumber evidence="3">3.1.2.-</ecNumber>
    </submittedName>
</protein>
<dbReference type="PANTHER" id="PTHR31793:SF27">
    <property type="entry name" value="NOVEL THIOESTERASE SUPERFAMILY DOMAIN AND SAPOSIN A-TYPE DOMAIN CONTAINING PROTEIN (0610012H03RIK)"/>
    <property type="match status" value="1"/>
</dbReference>
<dbReference type="Gene3D" id="3.10.129.10">
    <property type="entry name" value="Hotdog Thioesterase"/>
    <property type="match status" value="1"/>
</dbReference>
<evidence type="ECO:0000256" key="2">
    <source>
        <dbReference type="ARBA" id="ARBA00022801"/>
    </source>
</evidence>
<accession>A0A840SPB3</accession>
<dbReference type="SUPFAM" id="SSF54637">
    <property type="entry name" value="Thioesterase/thiol ester dehydrase-isomerase"/>
    <property type="match status" value="1"/>
</dbReference>
<keyword evidence="4" id="KW-1185">Reference proteome</keyword>
<organism evidence="3 4">
    <name type="scientific">Amaricoccus macauensis</name>
    <dbReference type="NCBI Taxonomy" id="57001"/>
    <lineage>
        <taxon>Bacteria</taxon>
        <taxon>Pseudomonadati</taxon>
        <taxon>Pseudomonadota</taxon>
        <taxon>Alphaproteobacteria</taxon>
        <taxon>Rhodobacterales</taxon>
        <taxon>Paracoccaceae</taxon>
        <taxon>Amaricoccus</taxon>
    </lineage>
</organism>
<dbReference type="AlphaFoldDB" id="A0A840SPB3"/>
<comment type="caution">
    <text evidence="3">The sequence shown here is derived from an EMBL/GenBank/DDBJ whole genome shotgun (WGS) entry which is preliminary data.</text>
</comment>
<dbReference type="Proteomes" id="UP000549457">
    <property type="component" value="Unassembled WGS sequence"/>
</dbReference>
<reference evidence="3 4" key="1">
    <citation type="submission" date="2020-08" db="EMBL/GenBank/DDBJ databases">
        <title>Genomic Encyclopedia of Type Strains, Phase IV (KMG-IV): sequencing the most valuable type-strain genomes for metagenomic binning, comparative biology and taxonomic classification.</title>
        <authorList>
            <person name="Goeker M."/>
        </authorList>
    </citation>
    <scope>NUCLEOTIDE SEQUENCE [LARGE SCALE GENOMIC DNA]</scope>
    <source>
        <strain evidence="3 4">DSM 101730</strain>
    </source>
</reference>
<evidence type="ECO:0000256" key="1">
    <source>
        <dbReference type="ARBA" id="ARBA00005953"/>
    </source>
</evidence>
<dbReference type="EC" id="3.1.2.-" evidence="3"/>
<dbReference type="EMBL" id="JACHFM010000001">
    <property type="protein sequence ID" value="MBB5221243.1"/>
    <property type="molecule type" value="Genomic_DNA"/>
</dbReference>
<dbReference type="InterPro" id="IPR050563">
    <property type="entry name" value="4-hydroxybenzoyl-CoA_TE"/>
</dbReference>
<dbReference type="CDD" id="cd00586">
    <property type="entry name" value="4HBT"/>
    <property type="match status" value="1"/>
</dbReference>
<dbReference type="InterPro" id="IPR029069">
    <property type="entry name" value="HotDog_dom_sf"/>
</dbReference>
<gene>
    <name evidence="3" type="ORF">HNP73_001164</name>
</gene>
<proteinExistence type="inferred from homology"/>
<dbReference type="PANTHER" id="PTHR31793">
    <property type="entry name" value="4-HYDROXYBENZOYL-COA THIOESTERASE FAMILY MEMBER"/>
    <property type="match status" value="1"/>
</dbReference>
<name>A0A840SPB3_9RHOB</name>
<dbReference type="RefSeq" id="WP_184147634.1">
    <property type="nucleotide sequence ID" value="NZ_JACHFM010000001.1"/>
</dbReference>
<evidence type="ECO:0000313" key="4">
    <source>
        <dbReference type="Proteomes" id="UP000549457"/>
    </source>
</evidence>
<sequence length="144" mass="16091">MQRRPPPTRAAFRRFVRYATRWRDNDVYRHMNNAVFYEYADSAVGSWLIGPGGLAVPDGPVVCLVAETACTYHASLGYPDPVDVGLVLDRLGERSMTWRIGLFRGDADAAAGDIRFVHVCVDARTHRPTTLPESLRRAAEEMLA</sequence>
<comment type="similarity">
    <text evidence="1">Belongs to the 4-hydroxybenzoyl-CoA thioesterase family.</text>
</comment>